<dbReference type="InParanoid" id="B0DQT2"/>
<accession>B0DQT2</accession>
<evidence type="ECO:0000256" key="2">
    <source>
        <dbReference type="SAM" id="Phobius"/>
    </source>
</evidence>
<dbReference type="RefSeq" id="XP_001886311.1">
    <property type="nucleotide sequence ID" value="XM_001886276.1"/>
</dbReference>
<dbReference type="KEGG" id="lbc:LACBIDRAFT_307715"/>
<gene>
    <name evidence="3" type="ORF">LACBIDRAFT_307715</name>
</gene>
<feature type="compositionally biased region" description="Low complexity" evidence="1">
    <location>
        <begin position="100"/>
        <end position="116"/>
    </location>
</feature>
<name>B0DQT2_LACBS</name>
<feature type="transmembrane region" description="Helical" evidence="2">
    <location>
        <begin position="56"/>
        <end position="76"/>
    </location>
</feature>
<reference evidence="3 4" key="1">
    <citation type="journal article" date="2008" name="Nature">
        <title>The genome of Laccaria bicolor provides insights into mycorrhizal symbiosis.</title>
        <authorList>
            <person name="Martin F."/>
            <person name="Aerts A."/>
            <person name="Ahren D."/>
            <person name="Brun A."/>
            <person name="Danchin E.G.J."/>
            <person name="Duchaussoy F."/>
            <person name="Gibon J."/>
            <person name="Kohler A."/>
            <person name="Lindquist E."/>
            <person name="Pereda V."/>
            <person name="Salamov A."/>
            <person name="Shapiro H.J."/>
            <person name="Wuyts J."/>
            <person name="Blaudez D."/>
            <person name="Buee M."/>
            <person name="Brokstein P."/>
            <person name="Canbaeck B."/>
            <person name="Cohen D."/>
            <person name="Courty P.E."/>
            <person name="Coutinho P.M."/>
            <person name="Delaruelle C."/>
            <person name="Detter J.C."/>
            <person name="Deveau A."/>
            <person name="DiFazio S."/>
            <person name="Duplessis S."/>
            <person name="Fraissinet-Tachet L."/>
            <person name="Lucic E."/>
            <person name="Frey-Klett P."/>
            <person name="Fourrey C."/>
            <person name="Feussner I."/>
            <person name="Gay G."/>
            <person name="Grimwood J."/>
            <person name="Hoegger P.J."/>
            <person name="Jain P."/>
            <person name="Kilaru S."/>
            <person name="Labbe J."/>
            <person name="Lin Y.C."/>
            <person name="Legue V."/>
            <person name="Le Tacon F."/>
            <person name="Marmeisse R."/>
            <person name="Melayah D."/>
            <person name="Montanini B."/>
            <person name="Muratet M."/>
            <person name="Nehls U."/>
            <person name="Niculita-Hirzel H."/>
            <person name="Oudot-Le Secq M.P."/>
            <person name="Peter M."/>
            <person name="Quesneville H."/>
            <person name="Rajashekar B."/>
            <person name="Reich M."/>
            <person name="Rouhier N."/>
            <person name="Schmutz J."/>
            <person name="Yin T."/>
            <person name="Chalot M."/>
            <person name="Henrissat B."/>
            <person name="Kuees U."/>
            <person name="Lucas S."/>
            <person name="Van de Peer Y."/>
            <person name="Podila G.K."/>
            <person name="Polle A."/>
            <person name="Pukkila P.J."/>
            <person name="Richardson P.M."/>
            <person name="Rouze P."/>
            <person name="Sanders I.R."/>
            <person name="Stajich J.E."/>
            <person name="Tunlid A."/>
            <person name="Tuskan G."/>
            <person name="Grigoriev I.V."/>
        </authorList>
    </citation>
    <scope>NUCLEOTIDE SEQUENCE [LARGE SCALE GENOMIC DNA]</scope>
    <source>
        <strain evidence="4">S238N-H82 / ATCC MYA-4686</strain>
    </source>
</reference>
<keyword evidence="4" id="KW-1185">Reference proteome</keyword>
<protein>
    <submittedName>
        <fullName evidence="3">Predicted protein</fullName>
    </submittedName>
</protein>
<feature type="region of interest" description="Disordered" evidence="1">
    <location>
        <begin position="1"/>
        <end position="34"/>
    </location>
</feature>
<dbReference type="Proteomes" id="UP000001194">
    <property type="component" value="Unassembled WGS sequence"/>
</dbReference>
<dbReference type="AlphaFoldDB" id="B0DQT2"/>
<proteinExistence type="predicted"/>
<keyword evidence="2" id="KW-1133">Transmembrane helix</keyword>
<dbReference type="GeneID" id="6081933"/>
<organism evidence="4">
    <name type="scientific">Laccaria bicolor (strain S238N-H82 / ATCC MYA-4686)</name>
    <name type="common">Bicoloured deceiver</name>
    <name type="synonym">Laccaria laccata var. bicolor</name>
    <dbReference type="NCBI Taxonomy" id="486041"/>
    <lineage>
        <taxon>Eukaryota</taxon>
        <taxon>Fungi</taxon>
        <taxon>Dikarya</taxon>
        <taxon>Basidiomycota</taxon>
        <taxon>Agaricomycotina</taxon>
        <taxon>Agaricomycetes</taxon>
        <taxon>Agaricomycetidae</taxon>
        <taxon>Agaricales</taxon>
        <taxon>Agaricineae</taxon>
        <taxon>Hydnangiaceae</taxon>
        <taxon>Laccaria</taxon>
    </lineage>
</organism>
<keyword evidence="2" id="KW-0472">Membrane</keyword>
<feature type="region of interest" description="Disordered" evidence="1">
    <location>
        <begin position="79"/>
        <end position="116"/>
    </location>
</feature>
<keyword evidence="2" id="KW-0812">Transmembrane</keyword>
<dbReference type="OrthoDB" id="10437128at2759"/>
<dbReference type="HOGENOM" id="CLU_2097297_0_0_1"/>
<evidence type="ECO:0000313" key="3">
    <source>
        <dbReference type="EMBL" id="EDR03170.1"/>
    </source>
</evidence>
<sequence>MVSSRAANEEPDPESIEPNYGPHLRYASRSRNTGRPYEQRLAMSSRLSPFWQTKSGIALIGLVVLAVIGAVVGGVVGGRAARKSEKNEGPPSATTSPFHTQTTASSTTVTSTISPS</sequence>
<evidence type="ECO:0000313" key="4">
    <source>
        <dbReference type="Proteomes" id="UP000001194"/>
    </source>
</evidence>
<evidence type="ECO:0000256" key="1">
    <source>
        <dbReference type="SAM" id="MobiDB-lite"/>
    </source>
</evidence>
<dbReference type="EMBL" id="DS547126">
    <property type="protein sequence ID" value="EDR03170.1"/>
    <property type="molecule type" value="Genomic_DNA"/>
</dbReference>